<name>A0A1G9QT24_9FIRM</name>
<dbReference type="PANTHER" id="PTHR30349">
    <property type="entry name" value="PHAGE INTEGRASE-RELATED"/>
    <property type="match status" value="1"/>
</dbReference>
<dbReference type="Gene3D" id="1.10.443.10">
    <property type="entry name" value="Intergrase catalytic core"/>
    <property type="match status" value="1"/>
</dbReference>
<dbReference type="GO" id="GO:0006310">
    <property type="term" value="P:DNA recombination"/>
    <property type="evidence" value="ECO:0007669"/>
    <property type="project" value="UniProtKB-KW"/>
</dbReference>
<dbReference type="Gene3D" id="1.10.150.130">
    <property type="match status" value="1"/>
</dbReference>
<dbReference type="Proteomes" id="UP000199309">
    <property type="component" value="Unassembled WGS sequence"/>
</dbReference>
<evidence type="ECO:0000259" key="5">
    <source>
        <dbReference type="PROSITE" id="PS51898"/>
    </source>
</evidence>
<dbReference type="AlphaFoldDB" id="A0A1G9QT24"/>
<protein>
    <submittedName>
        <fullName evidence="7">Site-specific recombinase XerD</fullName>
    </submittedName>
</protein>
<evidence type="ECO:0000256" key="3">
    <source>
        <dbReference type="ARBA" id="ARBA00023172"/>
    </source>
</evidence>
<dbReference type="EMBL" id="FNHQ01000002">
    <property type="protein sequence ID" value="SDM13990.1"/>
    <property type="molecule type" value="Genomic_DNA"/>
</dbReference>
<dbReference type="CDD" id="cd01189">
    <property type="entry name" value="INT_ICEBs1_C_like"/>
    <property type="match status" value="1"/>
</dbReference>
<keyword evidence="8" id="KW-1185">Reference proteome</keyword>
<dbReference type="Pfam" id="PF00589">
    <property type="entry name" value="Phage_integrase"/>
    <property type="match status" value="1"/>
</dbReference>
<evidence type="ECO:0000313" key="8">
    <source>
        <dbReference type="Proteomes" id="UP000199309"/>
    </source>
</evidence>
<evidence type="ECO:0000313" key="7">
    <source>
        <dbReference type="EMBL" id="SDM13990.1"/>
    </source>
</evidence>
<dbReference type="InterPro" id="IPR011010">
    <property type="entry name" value="DNA_brk_join_enz"/>
</dbReference>
<keyword evidence="2 4" id="KW-0238">DNA-binding</keyword>
<dbReference type="PANTHER" id="PTHR30349:SF64">
    <property type="entry name" value="PROPHAGE INTEGRASE INTD-RELATED"/>
    <property type="match status" value="1"/>
</dbReference>
<dbReference type="SUPFAM" id="SSF56349">
    <property type="entry name" value="DNA breaking-rejoining enzymes"/>
    <property type="match status" value="1"/>
</dbReference>
<evidence type="ECO:0000256" key="1">
    <source>
        <dbReference type="ARBA" id="ARBA00008857"/>
    </source>
</evidence>
<sequence>MQLEYTFTFREKDNGIQVILSYKDAYGKWHQRSKQGFKGKNRRALAKLAGDKLLEQVKETVNVESENCGMQHLTLRQLKELFLRDQKSNLEYNTRSTYDQAIDAFNTISDREIVKITYADIVDCLNNLSCRASTKQLYMIKIKRLFRYAISPYKILMHNPATDIIVPKDKENKKLHALSQSEFMDLLNSLRNSDYAAYVVVAIAGYAGLRYGEIAGLTWDAVDVKRKTITVCQQYGAIDKNIYGLKPTKNTNGNREIPIPDALVTLLKEYRCTVPLNIDKRIFKGVNPVRINRQIHISRPDISIHNLRHTYATLLLANGVDIRTVAALLGDKTETVLKTYVHYTDEMREKAKEDINKIFCI</sequence>
<organism evidence="7 8">
    <name type="scientific">Megasphaera paucivorans</name>
    <dbReference type="NCBI Taxonomy" id="349095"/>
    <lineage>
        <taxon>Bacteria</taxon>
        <taxon>Bacillati</taxon>
        <taxon>Bacillota</taxon>
        <taxon>Negativicutes</taxon>
        <taxon>Veillonellales</taxon>
        <taxon>Veillonellaceae</taxon>
        <taxon>Megasphaera</taxon>
    </lineage>
</organism>
<dbReference type="GO" id="GO:0015074">
    <property type="term" value="P:DNA integration"/>
    <property type="evidence" value="ECO:0007669"/>
    <property type="project" value="InterPro"/>
</dbReference>
<dbReference type="GO" id="GO:0003677">
    <property type="term" value="F:DNA binding"/>
    <property type="evidence" value="ECO:0007669"/>
    <property type="project" value="UniProtKB-UniRule"/>
</dbReference>
<dbReference type="InterPro" id="IPR010998">
    <property type="entry name" value="Integrase_recombinase_N"/>
</dbReference>
<gene>
    <name evidence="7" type="ORF">SAMN05660299_00267</name>
</gene>
<dbReference type="InterPro" id="IPR002104">
    <property type="entry name" value="Integrase_catalytic"/>
</dbReference>
<feature type="domain" description="Tyr recombinase" evidence="5">
    <location>
        <begin position="173"/>
        <end position="353"/>
    </location>
</feature>
<dbReference type="PROSITE" id="PS51898">
    <property type="entry name" value="TYR_RECOMBINASE"/>
    <property type="match status" value="1"/>
</dbReference>
<feature type="domain" description="Core-binding (CB)" evidence="6">
    <location>
        <begin position="73"/>
        <end position="150"/>
    </location>
</feature>
<proteinExistence type="inferred from homology"/>
<evidence type="ECO:0000259" key="6">
    <source>
        <dbReference type="PROSITE" id="PS51900"/>
    </source>
</evidence>
<dbReference type="RefSeq" id="WP_176762827.1">
    <property type="nucleotide sequence ID" value="NZ_FNHQ01000002.1"/>
</dbReference>
<dbReference type="STRING" id="349095.SAMN05660299_00267"/>
<evidence type="ECO:0000256" key="2">
    <source>
        <dbReference type="ARBA" id="ARBA00023125"/>
    </source>
</evidence>
<dbReference type="InterPro" id="IPR050090">
    <property type="entry name" value="Tyrosine_recombinase_XerCD"/>
</dbReference>
<dbReference type="InterPro" id="IPR044068">
    <property type="entry name" value="CB"/>
</dbReference>
<dbReference type="PROSITE" id="PS51900">
    <property type="entry name" value="CB"/>
    <property type="match status" value="1"/>
</dbReference>
<reference evidence="7 8" key="1">
    <citation type="submission" date="2016-10" db="EMBL/GenBank/DDBJ databases">
        <authorList>
            <person name="de Groot N.N."/>
        </authorList>
    </citation>
    <scope>NUCLEOTIDE SEQUENCE [LARGE SCALE GENOMIC DNA]</scope>
    <source>
        <strain evidence="7 8">DSM 16981</strain>
    </source>
</reference>
<dbReference type="InterPro" id="IPR013762">
    <property type="entry name" value="Integrase-like_cat_sf"/>
</dbReference>
<comment type="similarity">
    <text evidence="1">Belongs to the 'phage' integrase family.</text>
</comment>
<keyword evidence="3" id="KW-0233">DNA recombination</keyword>
<evidence type="ECO:0000256" key="4">
    <source>
        <dbReference type="PROSITE-ProRule" id="PRU01248"/>
    </source>
</evidence>
<accession>A0A1G9QT24</accession>